<organism evidence="1 2">
    <name type="scientific">Cochliobolus sativus</name>
    <name type="common">Common root rot and spot blotch fungus</name>
    <name type="synonym">Bipolaris sorokiniana</name>
    <dbReference type="NCBI Taxonomy" id="45130"/>
    <lineage>
        <taxon>Eukaryota</taxon>
        <taxon>Fungi</taxon>
        <taxon>Dikarya</taxon>
        <taxon>Ascomycota</taxon>
        <taxon>Pezizomycotina</taxon>
        <taxon>Dothideomycetes</taxon>
        <taxon>Pleosporomycetidae</taxon>
        <taxon>Pleosporales</taxon>
        <taxon>Pleosporineae</taxon>
        <taxon>Pleosporaceae</taxon>
        <taxon>Bipolaris</taxon>
    </lineage>
</organism>
<name>A0A8H5ZLU4_COCSA</name>
<reference evidence="1" key="1">
    <citation type="submission" date="2019-11" db="EMBL/GenBank/DDBJ databases">
        <title>Bipolaris sorokiniana Genome sequencing.</title>
        <authorList>
            <person name="Wang H."/>
        </authorList>
    </citation>
    <scope>NUCLEOTIDE SEQUENCE</scope>
</reference>
<sequence>MDPKTESAASLSRRAMMPCHAMPWHSRSRSFTPWYPYPYSYPYSYPYLLTTILLHSVWAGGRAAEKPNRGPTIHAWASSELMSPVADLQGPRGFVLSPPNPVTLRLISLDPEPFFFLFATSTAIQCGHVILLLAKPPRKKNTSDSMTRRFGIPRIGLPPYSFDPLVGYLAMSPTRLTATCSPLGQLGRAVRQR</sequence>
<proteinExistence type="predicted"/>
<comment type="caution">
    <text evidence="1">The sequence shown here is derived from an EMBL/GenBank/DDBJ whole genome shotgun (WGS) entry which is preliminary data.</text>
</comment>
<evidence type="ECO:0000313" key="1">
    <source>
        <dbReference type="EMBL" id="KAF5851722.1"/>
    </source>
</evidence>
<dbReference type="Proteomes" id="UP000624244">
    <property type="component" value="Unassembled WGS sequence"/>
</dbReference>
<gene>
    <name evidence="1" type="ORF">GGP41_000433</name>
</gene>
<protein>
    <submittedName>
        <fullName evidence="1">Uncharacterized protein</fullName>
    </submittedName>
</protein>
<dbReference type="AlphaFoldDB" id="A0A8H5ZLU4"/>
<dbReference type="EMBL" id="WNKQ01000004">
    <property type="protein sequence ID" value="KAF5851722.1"/>
    <property type="molecule type" value="Genomic_DNA"/>
</dbReference>
<evidence type="ECO:0000313" key="2">
    <source>
        <dbReference type="Proteomes" id="UP000624244"/>
    </source>
</evidence>
<accession>A0A8H5ZLU4</accession>